<name>A0AA43QGL5_9LECA</name>
<dbReference type="AlphaFoldDB" id="A0AA43QGL5"/>
<keyword evidence="3" id="KW-1185">Reference proteome</keyword>
<reference evidence="2" key="1">
    <citation type="journal article" date="2023" name="Genome Biol. Evol.">
        <title>First Whole Genome Sequence and Flow Cytometry Genome Size Data for the Lichen-Forming Fungus Ramalina farinacea (Ascomycota).</title>
        <authorList>
            <person name="Llewellyn T."/>
            <person name="Mian S."/>
            <person name="Hill R."/>
            <person name="Leitch I.J."/>
            <person name="Gaya E."/>
        </authorList>
    </citation>
    <scope>NUCLEOTIDE SEQUENCE</scope>
    <source>
        <strain evidence="2">LIQ254RAFAR</strain>
    </source>
</reference>
<evidence type="ECO:0000256" key="1">
    <source>
        <dbReference type="SAM" id="MobiDB-lite"/>
    </source>
</evidence>
<feature type="region of interest" description="Disordered" evidence="1">
    <location>
        <begin position="115"/>
        <end position="225"/>
    </location>
</feature>
<accession>A0AA43QGL5</accession>
<evidence type="ECO:0000313" key="3">
    <source>
        <dbReference type="Proteomes" id="UP001161017"/>
    </source>
</evidence>
<organism evidence="2 3">
    <name type="scientific">Ramalina farinacea</name>
    <dbReference type="NCBI Taxonomy" id="258253"/>
    <lineage>
        <taxon>Eukaryota</taxon>
        <taxon>Fungi</taxon>
        <taxon>Dikarya</taxon>
        <taxon>Ascomycota</taxon>
        <taxon>Pezizomycotina</taxon>
        <taxon>Lecanoromycetes</taxon>
        <taxon>OSLEUM clade</taxon>
        <taxon>Lecanoromycetidae</taxon>
        <taxon>Lecanorales</taxon>
        <taxon>Lecanorineae</taxon>
        <taxon>Ramalinaceae</taxon>
        <taxon>Ramalina</taxon>
    </lineage>
</organism>
<dbReference type="EMBL" id="JAPUFD010000002">
    <property type="protein sequence ID" value="MDI1486160.1"/>
    <property type="molecule type" value="Genomic_DNA"/>
</dbReference>
<proteinExistence type="predicted"/>
<protein>
    <submittedName>
        <fullName evidence="2">Uncharacterized protein</fullName>
    </submittedName>
</protein>
<sequence length="225" mass="25249">MANRGPRIQRCHKEKKHPAEAHRAYAPFMLLEKQFDGCSACWVILSSRPSGSVQDLRGTQSMCPQYKAPDLKPIDSSQFPTPLVPPATRRSRALSLVCLGFICWDFNADRNARTDVQDLPDPRAYPKHLDGDLPSSPTEDPENAYSKVKEQRNPRPWLIPDKDGAPSKRKRDTHSSPSSPHHPSEHSMLDRWLDEPGPAGPYHAIDSVVPNKRSSPVHNAIKKKV</sequence>
<feature type="compositionally biased region" description="Basic and acidic residues" evidence="1">
    <location>
        <begin position="182"/>
        <end position="194"/>
    </location>
</feature>
<comment type="caution">
    <text evidence="2">The sequence shown here is derived from an EMBL/GenBank/DDBJ whole genome shotgun (WGS) entry which is preliminary data.</text>
</comment>
<dbReference type="Proteomes" id="UP001161017">
    <property type="component" value="Unassembled WGS sequence"/>
</dbReference>
<evidence type="ECO:0000313" key="2">
    <source>
        <dbReference type="EMBL" id="MDI1486160.1"/>
    </source>
</evidence>
<gene>
    <name evidence="2" type="ORF">OHK93_004351</name>
</gene>